<evidence type="ECO:0000313" key="2">
    <source>
        <dbReference type="Proteomes" id="UP000789405"/>
    </source>
</evidence>
<accession>A0A9N9JUB8</accession>
<name>A0A9N9JUB8_9GLOM</name>
<evidence type="ECO:0000313" key="1">
    <source>
        <dbReference type="EMBL" id="CAG8796074.1"/>
    </source>
</evidence>
<keyword evidence="2" id="KW-1185">Reference proteome</keyword>
<dbReference type="AlphaFoldDB" id="A0A9N9JUB8"/>
<organism evidence="1 2">
    <name type="scientific">Dentiscutata erythropus</name>
    <dbReference type="NCBI Taxonomy" id="1348616"/>
    <lineage>
        <taxon>Eukaryota</taxon>
        <taxon>Fungi</taxon>
        <taxon>Fungi incertae sedis</taxon>
        <taxon>Mucoromycota</taxon>
        <taxon>Glomeromycotina</taxon>
        <taxon>Glomeromycetes</taxon>
        <taxon>Diversisporales</taxon>
        <taxon>Gigasporaceae</taxon>
        <taxon>Dentiscutata</taxon>
    </lineage>
</organism>
<reference evidence="1" key="1">
    <citation type="submission" date="2021-06" db="EMBL/GenBank/DDBJ databases">
        <authorList>
            <person name="Kallberg Y."/>
            <person name="Tangrot J."/>
            <person name="Rosling A."/>
        </authorList>
    </citation>
    <scope>NUCLEOTIDE SEQUENCE</scope>
    <source>
        <strain evidence="1">MA453B</strain>
    </source>
</reference>
<dbReference type="OrthoDB" id="2409204at2759"/>
<proteinExistence type="predicted"/>
<dbReference type="EMBL" id="CAJVPY010031033">
    <property type="protein sequence ID" value="CAG8796074.1"/>
    <property type="molecule type" value="Genomic_DNA"/>
</dbReference>
<protein>
    <submittedName>
        <fullName evidence="1">21053_t:CDS:1</fullName>
    </submittedName>
</protein>
<dbReference type="Proteomes" id="UP000789405">
    <property type="component" value="Unassembled WGS sequence"/>
</dbReference>
<gene>
    <name evidence="1" type="ORF">DERYTH_LOCUS22405</name>
</gene>
<comment type="caution">
    <text evidence="1">The sequence shown here is derived from an EMBL/GenBank/DDBJ whole genome shotgun (WGS) entry which is preliminary data.</text>
</comment>
<feature type="non-terminal residue" evidence="1">
    <location>
        <position position="1"/>
    </location>
</feature>
<sequence>LATSISEIKGVELLENRSFIGSFLETDNFSSNELRQFLLNTYNVQESSITGFERFLGEFLPLQKEHLIISDELLSLLIEYYTAAYVTMNFRKPFTDDFK</sequence>
<feature type="non-terminal residue" evidence="1">
    <location>
        <position position="99"/>
    </location>
</feature>